<sequence>MSADYQALLLFAVALSMFMYDIVYCTQWTYRTTIYLIVINLVLAQFCVFWAELPQFQSMLMVFAFTAFGGIYGGMYDGGLNKYVQGYVLRFAYLAHIGLWSSMLIWSIRWF</sequence>
<feature type="transmembrane region" description="Helical" evidence="1">
    <location>
        <begin position="57"/>
        <end position="75"/>
    </location>
</feature>
<accession>A0A2H4IBA7</accession>
<evidence type="ECO:0000313" key="2">
    <source>
        <dbReference type="EMBL" id="ARW58838.1"/>
    </source>
</evidence>
<name>A0A2H4IBA7_9CAUD</name>
<proteinExistence type="predicted"/>
<feature type="transmembrane region" description="Helical" evidence="1">
    <location>
        <begin position="6"/>
        <end position="26"/>
    </location>
</feature>
<reference evidence="2 3" key="1">
    <citation type="submission" date="2017-04" db="EMBL/GenBank/DDBJ databases">
        <authorList>
            <person name="Afonso C.L."/>
            <person name="Miller P.J."/>
            <person name="Scott M.A."/>
            <person name="Spackman E."/>
            <person name="Goraichik I."/>
            <person name="Dimitrov K.M."/>
            <person name="Suarez D.L."/>
            <person name="Swayne D.E."/>
        </authorList>
    </citation>
    <scope>NUCLEOTIDE SEQUENCE [LARGE SCALE GENOMIC DNA]</scope>
</reference>
<keyword evidence="3" id="KW-1185">Reference proteome</keyword>
<dbReference type="EMBL" id="KY984068">
    <property type="protein sequence ID" value="ARW58838.1"/>
    <property type="molecule type" value="Genomic_DNA"/>
</dbReference>
<feature type="transmembrane region" description="Helical" evidence="1">
    <location>
        <begin position="87"/>
        <end position="108"/>
    </location>
</feature>
<keyword evidence="1" id="KW-1133">Transmembrane helix</keyword>
<feature type="transmembrane region" description="Helical" evidence="1">
    <location>
        <begin position="33"/>
        <end position="51"/>
    </location>
</feature>
<protein>
    <submittedName>
        <fullName evidence="2">Putative membrane protein</fullName>
    </submittedName>
</protein>
<gene>
    <name evidence="2" type="ORF">Y3_198</name>
</gene>
<keyword evidence="1" id="KW-0812">Transmembrane</keyword>
<organism evidence="2 3">
    <name type="scientific">Erwinia phage vB_EamM_Y3</name>
    <dbReference type="NCBI Taxonomy" id="1983553"/>
    <lineage>
        <taxon>Viruses</taxon>
        <taxon>Duplodnaviria</taxon>
        <taxon>Heunggongvirae</taxon>
        <taxon>Uroviricota</taxon>
        <taxon>Caudoviricetes</taxon>
        <taxon>Sasquatchvirus</taxon>
        <taxon>Sasquatchvirus Y3</taxon>
    </lineage>
</organism>
<evidence type="ECO:0000256" key="1">
    <source>
        <dbReference type="SAM" id="Phobius"/>
    </source>
</evidence>
<keyword evidence="1" id="KW-0472">Membrane</keyword>
<dbReference type="Proteomes" id="UP000240568">
    <property type="component" value="Segment"/>
</dbReference>
<evidence type="ECO:0000313" key="3">
    <source>
        <dbReference type="Proteomes" id="UP000240568"/>
    </source>
</evidence>